<dbReference type="EMBL" id="CM004404">
    <property type="protein sequence ID" value="OAY23620.1"/>
    <property type="molecule type" value="Genomic_DNA"/>
</dbReference>
<accession>A0A2C9U1Z8</accession>
<gene>
    <name evidence="1" type="ORF">MANES_18G093300</name>
</gene>
<name>A0A2C9U1Z8_MANES</name>
<sequence>MLLCPIKIKHSKRQLFNFSLESNTTSKKTFVGKQERSQKSRVESAAHCASLTRDWSCVSTRVSSLSLRI</sequence>
<proteinExistence type="predicted"/>
<evidence type="ECO:0000313" key="1">
    <source>
        <dbReference type="EMBL" id="OAY23620.1"/>
    </source>
</evidence>
<protein>
    <submittedName>
        <fullName evidence="1">Uncharacterized protein</fullName>
    </submittedName>
</protein>
<reference evidence="1" key="1">
    <citation type="submission" date="2016-02" db="EMBL/GenBank/DDBJ databases">
        <title>WGS assembly of Manihot esculenta.</title>
        <authorList>
            <person name="Bredeson J.V."/>
            <person name="Prochnik S.E."/>
            <person name="Lyons J.B."/>
            <person name="Schmutz J."/>
            <person name="Grimwood J."/>
            <person name="Vrebalov J."/>
            <person name="Bart R.S."/>
            <person name="Amuge T."/>
            <person name="Ferguson M.E."/>
            <person name="Green R."/>
            <person name="Putnam N."/>
            <person name="Stites J."/>
            <person name="Rounsley S."/>
            <person name="Rokhsar D.S."/>
        </authorList>
    </citation>
    <scope>NUCLEOTIDE SEQUENCE [LARGE SCALE GENOMIC DNA]</scope>
    <source>
        <tissue evidence="1">Leaf</tissue>
    </source>
</reference>
<organism evidence="1">
    <name type="scientific">Manihot esculenta</name>
    <name type="common">Cassava</name>
    <name type="synonym">Jatropha manihot</name>
    <dbReference type="NCBI Taxonomy" id="3983"/>
    <lineage>
        <taxon>Eukaryota</taxon>
        <taxon>Viridiplantae</taxon>
        <taxon>Streptophyta</taxon>
        <taxon>Embryophyta</taxon>
        <taxon>Tracheophyta</taxon>
        <taxon>Spermatophyta</taxon>
        <taxon>Magnoliopsida</taxon>
        <taxon>eudicotyledons</taxon>
        <taxon>Gunneridae</taxon>
        <taxon>Pentapetalae</taxon>
        <taxon>rosids</taxon>
        <taxon>fabids</taxon>
        <taxon>Malpighiales</taxon>
        <taxon>Euphorbiaceae</taxon>
        <taxon>Crotonoideae</taxon>
        <taxon>Manihoteae</taxon>
        <taxon>Manihot</taxon>
    </lineage>
</organism>
<dbReference type="AlphaFoldDB" id="A0A2C9U1Z8"/>